<reference evidence="5 6" key="1">
    <citation type="journal article" date="2011" name="Genome Biol.">
        <title>Comparative genome sequence analysis underscores mycoparasitism as the ancestral life style of Trichoderma.</title>
        <authorList>
            <person name="Kubicek C.P."/>
            <person name="Herrera-Estrella A."/>
            <person name="Seidl-Seiboth V."/>
            <person name="Martinez D.A."/>
            <person name="Druzhinina I.S."/>
            <person name="Thon M."/>
            <person name="Zeilinger S."/>
            <person name="Casas-Flores S."/>
            <person name="Horwitz B.A."/>
            <person name="Mukherjee P.K."/>
            <person name="Mukherjee M."/>
            <person name="Kredics L."/>
            <person name="Alcaraz L.D."/>
            <person name="Aerts A."/>
            <person name="Antal Z."/>
            <person name="Atanasova L."/>
            <person name="Cervantes-Badillo M.G."/>
            <person name="Challacombe J."/>
            <person name="Chertkov O."/>
            <person name="McCluskey K."/>
            <person name="Coulpier F."/>
            <person name="Deshpande N."/>
            <person name="von Doehren H."/>
            <person name="Ebbole D.J."/>
            <person name="Esquivel-Naranjo E.U."/>
            <person name="Fekete E."/>
            <person name="Flipphi M."/>
            <person name="Glaser F."/>
            <person name="Gomez-Rodriguez E.Y."/>
            <person name="Gruber S."/>
            <person name="Han C."/>
            <person name="Henrissat B."/>
            <person name="Hermosa R."/>
            <person name="Hernandez-Onate M."/>
            <person name="Karaffa L."/>
            <person name="Kosti I."/>
            <person name="Le Crom S."/>
            <person name="Lindquist E."/>
            <person name="Lucas S."/>
            <person name="Luebeck M."/>
            <person name="Luebeck P.S."/>
            <person name="Margeot A."/>
            <person name="Metz B."/>
            <person name="Misra M."/>
            <person name="Nevalainen H."/>
            <person name="Omann M."/>
            <person name="Packer N."/>
            <person name="Perrone G."/>
            <person name="Uresti-Rivera E.E."/>
            <person name="Salamov A."/>
            <person name="Schmoll M."/>
            <person name="Seiboth B."/>
            <person name="Shapiro H."/>
            <person name="Sukno S."/>
            <person name="Tamayo-Ramos J.A."/>
            <person name="Tisch D."/>
            <person name="Wiest A."/>
            <person name="Wilkinson H.H."/>
            <person name="Zhang M."/>
            <person name="Coutinho P.M."/>
            <person name="Kenerley C.M."/>
            <person name="Monte E."/>
            <person name="Baker S.E."/>
            <person name="Grigoriev I.V."/>
        </authorList>
    </citation>
    <scope>NUCLEOTIDE SEQUENCE [LARGE SCALE GENOMIC DNA]</scope>
    <source>
        <strain evidence="6">ATCC 20476 / IMI 206040</strain>
    </source>
</reference>
<evidence type="ECO:0000313" key="6">
    <source>
        <dbReference type="Proteomes" id="UP000005426"/>
    </source>
</evidence>
<dbReference type="GO" id="GO:0050660">
    <property type="term" value="F:flavin adenine dinucleotide binding"/>
    <property type="evidence" value="ECO:0007669"/>
    <property type="project" value="InterPro"/>
</dbReference>
<sequence length="541" mass="60570">MDSFDAVVIGAGFAGIYQLYKLRELGLSVKLFEKAPEVGGTWYWNQYPNAASDSPSELYRYSWDKEVLLNYPWPTHVVPQKETQAYLKHMVKRHGLKKHMKFSTELKSASFQDSSWTLSFSTGETVKTTYLIAATGAFNKANWPKIPGREKFSGEQYHSGIWPEKRDLKGKRVGVIGNGSSGAQILVGLAKESGAKQIIAFHREAAYVVPNQIGPVSAEYRDNIVNNYDEFWKGARNCPLGYGFKPLTTPTFDVSAEEREKVYEAAWNDVMAFSFVYKTFSDVLTNDAANKEVCDFIKRKIAKIVEDPGKRARLTPAPDALYAKRPVCCAGYYEIFNQDNVDVVNYQMTPFVGITEKGIQTEDKLHELDVLVYATGFESDGSWASIDISGPNQTLEQHWAEGATSYLGVTEAGFPNFFMVVGPQSAVTNMPPLIEGQVNFITGMISKAESLRKETEVNGKKAILITATQEAEDEYMAECRSLAEGSIYYKDKSFLFADNHTSRKSSKNGRNVLWYLGGLNKYLDKVQEVIDGDYRGFTFAS</sequence>
<dbReference type="PANTHER" id="PTHR43098">
    <property type="entry name" value="L-ORNITHINE N(5)-MONOOXYGENASE-RELATED"/>
    <property type="match status" value="1"/>
</dbReference>
<dbReference type="GeneID" id="25786157"/>
<name>G9NTY6_HYPAI</name>
<dbReference type="AlphaFoldDB" id="G9NTY6"/>
<dbReference type="KEGG" id="tatv:25786157"/>
<dbReference type="OMA" id="YRYSWDL"/>
<dbReference type="HOGENOM" id="CLU_006937_8_1_1"/>
<evidence type="ECO:0000256" key="3">
    <source>
        <dbReference type="ARBA" id="ARBA00022857"/>
    </source>
</evidence>
<comment type="caution">
    <text evidence="5">The sequence shown here is derived from an EMBL/GenBank/DDBJ whole genome shotgun (WGS) entry which is preliminary data.</text>
</comment>
<dbReference type="PANTHER" id="PTHR43098:SF5">
    <property type="entry name" value="DUAL-FUNCTIONAL MONOOXYGENASE_METHYLTRANSFERASE PSOF"/>
    <property type="match status" value="1"/>
</dbReference>
<dbReference type="Proteomes" id="UP000005426">
    <property type="component" value="Unassembled WGS sequence"/>
</dbReference>
<dbReference type="InterPro" id="IPR036188">
    <property type="entry name" value="FAD/NAD-bd_sf"/>
</dbReference>
<dbReference type="EMBL" id="ABDG02000023">
    <property type="protein sequence ID" value="EHK46173.1"/>
    <property type="molecule type" value="Genomic_DNA"/>
</dbReference>
<dbReference type="RefSeq" id="XP_013944341.1">
    <property type="nucleotide sequence ID" value="XM_014088866.1"/>
</dbReference>
<dbReference type="GO" id="GO:0050661">
    <property type="term" value="F:NADP binding"/>
    <property type="evidence" value="ECO:0007669"/>
    <property type="project" value="InterPro"/>
</dbReference>
<evidence type="ECO:0000313" key="5">
    <source>
        <dbReference type="EMBL" id="EHK46173.1"/>
    </source>
</evidence>
<keyword evidence="4" id="KW-0560">Oxidoreductase</keyword>
<organism evidence="5 6">
    <name type="scientific">Hypocrea atroviridis (strain ATCC 20476 / IMI 206040)</name>
    <name type="common">Trichoderma atroviride</name>
    <dbReference type="NCBI Taxonomy" id="452589"/>
    <lineage>
        <taxon>Eukaryota</taxon>
        <taxon>Fungi</taxon>
        <taxon>Dikarya</taxon>
        <taxon>Ascomycota</taxon>
        <taxon>Pezizomycotina</taxon>
        <taxon>Sordariomycetes</taxon>
        <taxon>Hypocreomycetidae</taxon>
        <taxon>Hypocreales</taxon>
        <taxon>Hypocreaceae</taxon>
        <taxon>Trichoderma</taxon>
    </lineage>
</organism>
<dbReference type="eggNOG" id="KOG1399">
    <property type="taxonomic scope" value="Eukaryota"/>
</dbReference>
<keyword evidence="2" id="KW-0274">FAD</keyword>
<gene>
    <name evidence="5" type="ORF">TRIATDRAFT_88456</name>
</gene>
<dbReference type="Gene3D" id="3.50.50.60">
    <property type="entry name" value="FAD/NAD(P)-binding domain"/>
    <property type="match status" value="2"/>
</dbReference>
<proteinExistence type="predicted"/>
<dbReference type="InterPro" id="IPR050775">
    <property type="entry name" value="FAD-binding_Monooxygenases"/>
</dbReference>
<evidence type="ECO:0000256" key="4">
    <source>
        <dbReference type="ARBA" id="ARBA00023002"/>
    </source>
</evidence>
<accession>G9NTY6</accession>
<dbReference type="SUPFAM" id="SSF51905">
    <property type="entry name" value="FAD/NAD(P)-binding domain"/>
    <property type="match status" value="2"/>
</dbReference>
<keyword evidence="3" id="KW-0521">NADP</keyword>
<keyword evidence="6" id="KW-1185">Reference proteome</keyword>
<dbReference type="InterPro" id="IPR020946">
    <property type="entry name" value="Flavin_mOase-like"/>
</dbReference>
<protein>
    <recommendedName>
        <fullName evidence="7">FAD/NAD(P)-binding domain-containing protein</fullName>
    </recommendedName>
</protein>
<dbReference type="OrthoDB" id="66881at2759"/>
<evidence type="ECO:0000256" key="1">
    <source>
        <dbReference type="ARBA" id="ARBA00022630"/>
    </source>
</evidence>
<keyword evidence="1" id="KW-0285">Flavoprotein</keyword>
<dbReference type="GO" id="GO:0004499">
    <property type="term" value="F:N,N-dimethylaniline monooxygenase activity"/>
    <property type="evidence" value="ECO:0007669"/>
    <property type="project" value="InterPro"/>
</dbReference>
<dbReference type="Pfam" id="PF00743">
    <property type="entry name" value="FMO-like"/>
    <property type="match status" value="1"/>
</dbReference>
<evidence type="ECO:0008006" key="7">
    <source>
        <dbReference type="Google" id="ProtNLM"/>
    </source>
</evidence>
<evidence type="ECO:0000256" key="2">
    <source>
        <dbReference type="ARBA" id="ARBA00022827"/>
    </source>
</evidence>